<dbReference type="SUPFAM" id="SSF53756">
    <property type="entry name" value="UDP-Glycosyltransferase/glycogen phosphorylase"/>
    <property type="match status" value="1"/>
</dbReference>
<organism evidence="1 2">
    <name type="scientific">Myxacorys almedinensis A</name>
    <dbReference type="NCBI Taxonomy" id="2690445"/>
    <lineage>
        <taxon>Bacteria</taxon>
        <taxon>Bacillati</taxon>
        <taxon>Cyanobacteriota</taxon>
        <taxon>Cyanophyceae</taxon>
        <taxon>Leptolyngbyales</taxon>
        <taxon>Leptolyngbyaceae</taxon>
        <taxon>Myxacorys</taxon>
        <taxon>Myxacorys almedinensis</taxon>
    </lineage>
</organism>
<comment type="caution">
    <text evidence="1">The sequence shown here is derived from an EMBL/GenBank/DDBJ whole genome shotgun (WGS) entry which is preliminary data.</text>
</comment>
<evidence type="ECO:0008006" key="3">
    <source>
        <dbReference type="Google" id="ProtNLM"/>
    </source>
</evidence>
<proteinExistence type="predicted"/>
<evidence type="ECO:0000313" key="1">
    <source>
        <dbReference type="EMBL" id="NDJ18725.1"/>
    </source>
</evidence>
<dbReference type="Gene3D" id="3.40.50.2000">
    <property type="entry name" value="Glycogen Phosphorylase B"/>
    <property type="match status" value="1"/>
</dbReference>
<evidence type="ECO:0000313" key="2">
    <source>
        <dbReference type="Proteomes" id="UP000646053"/>
    </source>
</evidence>
<accession>A0A8J8CMH8</accession>
<keyword evidence="2" id="KW-1185">Reference proteome</keyword>
<dbReference type="EMBL" id="WVIE01000019">
    <property type="protein sequence ID" value="NDJ18725.1"/>
    <property type="molecule type" value="Genomic_DNA"/>
</dbReference>
<dbReference type="Proteomes" id="UP000646053">
    <property type="component" value="Unassembled WGS sequence"/>
</dbReference>
<reference evidence="1" key="1">
    <citation type="submission" date="2019-12" db="EMBL/GenBank/DDBJ databases">
        <title>High-Quality draft genome sequences of three cyanobacteria isolated from the limestone walls of the Old Cathedral of Coimbra.</title>
        <authorList>
            <person name="Tiago I."/>
            <person name="Soares F."/>
            <person name="Portugal A."/>
        </authorList>
    </citation>
    <scope>NUCLEOTIDE SEQUENCE</scope>
    <source>
        <strain evidence="1">A</strain>
    </source>
</reference>
<name>A0A8J8CMH8_9CYAN</name>
<dbReference type="RefSeq" id="WP_162424253.1">
    <property type="nucleotide sequence ID" value="NZ_WVIE01000019.1"/>
</dbReference>
<sequence>MKKITSATQHLIKGIELIVCEKRLPAKLSENLAVQGFGYLKRRFQNKITPLHTENFVLLYLPKLGHRYIYQILHYFSSSPSQIVFIWNFNLENYIKLTHEGRRLFTIKNLKIVSTPSCGLKPKAIVSSEKDEIGAFDKVPVQIKIETDVSIPVDKGEGDTFMLPYGIHPFLLQNYDQFSQEIQKFRDQERHISIFFAGNTRYEETRYLIEQSYHVPSRDRCVEFLLENSSQLKIVEIRNFKQRQQILAQAKQYQAYSVVLCTSKGLAENWLRELAIADFFLALPGWYMLMCHNAIEAMAVGCIPILSYENWFSPALVHGKNCFVYKQLEDLPKLISHINHMSKEEISEMRAAVINYFDCYLNPSKIAAFLLQYQGSKLHLYINNEDSKTLRNVNNSSILCRGGSLQSLLETM</sequence>
<dbReference type="AlphaFoldDB" id="A0A8J8CMH8"/>
<protein>
    <recommendedName>
        <fullName evidence="3">Glycosyltransferase</fullName>
    </recommendedName>
</protein>
<gene>
    <name evidence="1" type="ORF">GS601_15755</name>
</gene>